<reference evidence="1 2" key="1">
    <citation type="journal article" date="2020" name="J. Clin. Microbiol.">
        <title>Assessing the Genetic Diversity of Austrian Corynebacterium diphtheriae Clinical Isolates, 2011-2019.</title>
        <authorList>
            <person name="Schaeffer J."/>
            <person name="Huhulescu S."/>
            <person name="Stoeger A."/>
            <person name="Allerberger F."/>
            <person name="Ruppitsch W."/>
        </authorList>
    </citation>
    <scope>NUCLEOTIDE SEQUENCE [LARGE SCALE GENOMIC DNA]</scope>
    <source>
        <strain evidence="1 2">04-17</strain>
    </source>
</reference>
<dbReference type="EMBL" id="JADQUG010000024">
    <property type="protein sequence ID" value="MBG9354323.1"/>
    <property type="molecule type" value="Genomic_DNA"/>
</dbReference>
<dbReference type="RefSeq" id="WP_197690138.1">
    <property type="nucleotide sequence ID" value="NZ_JADQUG010000024.1"/>
</dbReference>
<dbReference type="Proteomes" id="UP000615580">
    <property type="component" value="Unassembled WGS sequence"/>
</dbReference>
<gene>
    <name evidence="1" type="ORF">I4J41_06845</name>
</gene>
<sequence length="298" mass="33199">MAVDKFWEQVQKHSAQKIKDEGRWVCLADENWKPICDMPTLIDCNARSVRLSASDIELSTPASSNGIPHMVVDELIAENLGVFSERGTIEPNMSAARNIIVQTAGSRSRQAYFISHTLASGRGDVPETIAPSGQDLIGLLDVTPCPSVPRKWGKEPMKWWEQDAGGKYSKPRFYGAVEMADSLDGYTMNGPAVQVIKTLVQDSVDALCRQMGWDKPHIVVDWSTTDESDEIFIRLSDQTVWGAIADPARISGVTVTTWLWFPGDDPILVRPAYKQEPVLRSFDHPICVVRVEKSREVE</sequence>
<protein>
    <submittedName>
        <fullName evidence="1">Uncharacterized protein</fullName>
    </submittedName>
</protein>
<evidence type="ECO:0000313" key="1">
    <source>
        <dbReference type="EMBL" id="MBG9354323.1"/>
    </source>
</evidence>
<keyword evidence="2" id="KW-1185">Reference proteome</keyword>
<comment type="caution">
    <text evidence="1">The sequence shown here is derived from an EMBL/GenBank/DDBJ whole genome shotgun (WGS) entry which is preliminary data.</text>
</comment>
<proteinExistence type="predicted"/>
<accession>A0ABS0LCD8</accession>
<name>A0ABS0LCD8_9CORY</name>
<organism evidence="1 2">
    <name type="scientific">Corynebacterium belfantii</name>
    <dbReference type="NCBI Taxonomy" id="2014537"/>
    <lineage>
        <taxon>Bacteria</taxon>
        <taxon>Bacillati</taxon>
        <taxon>Actinomycetota</taxon>
        <taxon>Actinomycetes</taxon>
        <taxon>Mycobacteriales</taxon>
        <taxon>Corynebacteriaceae</taxon>
        <taxon>Corynebacterium</taxon>
    </lineage>
</organism>
<evidence type="ECO:0000313" key="2">
    <source>
        <dbReference type="Proteomes" id="UP000615580"/>
    </source>
</evidence>